<dbReference type="AlphaFoldDB" id="A0A9P8CPE3"/>
<dbReference type="RefSeq" id="XP_046118352.1">
    <property type="nucleotide sequence ID" value="XM_046263493.1"/>
</dbReference>
<comment type="caution">
    <text evidence="2">The sequence shown here is derived from an EMBL/GenBank/DDBJ whole genome shotgun (WGS) entry which is preliminary data.</text>
</comment>
<feature type="region of interest" description="Disordered" evidence="1">
    <location>
        <begin position="29"/>
        <end position="50"/>
    </location>
</feature>
<name>A0A9P8CPE3_9HYPO</name>
<organism evidence="2 3">
    <name type="scientific">Emericellopsis atlantica</name>
    <dbReference type="NCBI Taxonomy" id="2614577"/>
    <lineage>
        <taxon>Eukaryota</taxon>
        <taxon>Fungi</taxon>
        <taxon>Dikarya</taxon>
        <taxon>Ascomycota</taxon>
        <taxon>Pezizomycotina</taxon>
        <taxon>Sordariomycetes</taxon>
        <taxon>Hypocreomycetidae</taxon>
        <taxon>Hypocreales</taxon>
        <taxon>Bionectriaceae</taxon>
        <taxon>Emericellopsis</taxon>
    </lineage>
</organism>
<proteinExistence type="predicted"/>
<evidence type="ECO:0000313" key="3">
    <source>
        <dbReference type="Proteomes" id="UP000887229"/>
    </source>
</evidence>
<accession>A0A9P8CPE3</accession>
<gene>
    <name evidence="2" type="ORF">F5Z01DRAFT_655303</name>
</gene>
<protein>
    <submittedName>
        <fullName evidence="2">Uncharacterized protein</fullName>
    </submittedName>
</protein>
<evidence type="ECO:0000313" key="2">
    <source>
        <dbReference type="EMBL" id="KAG9254428.1"/>
    </source>
</evidence>
<reference evidence="2" key="1">
    <citation type="journal article" date="2021" name="IMA Fungus">
        <title>Genomic characterization of three marine fungi, including Emericellopsis atlantica sp. nov. with signatures of a generalist lifestyle and marine biomass degradation.</title>
        <authorList>
            <person name="Hagestad O.C."/>
            <person name="Hou L."/>
            <person name="Andersen J.H."/>
            <person name="Hansen E.H."/>
            <person name="Altermark B."/>
            <person name="Li C."/>
            <person name="Kuhnert E."/>
            <person name="Cox R.J."/>
            <person name="Crous P.W."/>
            <person name="Spatafora J.W."/>
            <person name="Lail K."/>
            <person name="Amirebrahimi M."/>
            <person name="Lipzen A."/>
            <person name="Pangilinan J."/>
            <person name="Andreopoulos W."/>
            <person name="Hayes R.D."/>
            <person name="Ng V."/>
            <person name="Grigoriev I.V."/>
            <person name="Jackson S.A."/>
            <person name="Sutton T.D.S."/>
            <person name="Dobson A.D.W."/>
            <person name="Rama T."/>
        </authorList>
    </citation>
    <scope>NUCLEOTIDE SEQUENCE</scope>
    <source>
        <strain evidence="2">TS7</strain>
    </source>
</reference>
<sequence>MPSFEMILWHILNGIYKQYNDEETLQIPSPVKPTNSRAISTPGGSEEAANQKDWNSSVILALEASWEYMKKLAAELKKRDVDFIGIVQERILFAFGETVPGSLWEKKPRAVAPSGKGGQVQTGKTPRGPVAILRLLLNESRRRQTHPQAARTTHGQRLRLNQHRQVTANAAIPPRGTQFQREIACKCRQLNCRKLWLFRQPWRGLQQIPRW</sequence>
<dbReference type="EMBL" id="MU251254">
    <property type="protein sequence ID" value="KAG9254428.1"/>
    <property type="molecule type" value="Genomic_DNA"/>
</dbReference>
<dbReference type="GeneID" id="70294396"/>
<dbReference type="Proteomes" id="UP000887229">
    <property type="component" value="Unassembled WGS sequence"/>
</dbReference>
<evidence type="ECO:0000256" key="1">
    <source>
        <dbReference type="SAM" id="MobiDB-lite"/>
    </source>
</evidence>
<keyword evidence="3" id="KW-1185">Reference proteome</keyword>
<feature type="compositionally biased region" description="Polar residues" evidence="1">
    <location>
        <begin position="32"/>
        <end position="43"/>
    </location>
</feature>